<dbReference type="Gene3D" id="2.60.40.1120">
    <property type="entry name" value="Carboxypeptidase-like, regulatory domain"/>
    <property type="match status" value="1"/>
</dbReference>
<feature type="chain" id="PRO_5008001379" description="Outer membrane protein beta-barrel domain-containing protein" evidence="1">
    <location>
        <begin position="19"/>
        <end position="949"/>
    </location>
</feature>
<dbReference type="Pfam" id="PF13620">
    <property type="entry name" value="CarboxypepD_reg"/>
    <property type="match status" value="1"/>
</dbReference>
<dbReference type="InterPro" id="IPR041700">
    <property type="entry name" value="OMP_b-brl_3"/>
</dbReference>
<dbReference type="KEGG" id="fla:SY85_16495"/>
<dbReference type="SUPFAM" id="SSF56935">
    <property type="entry name" value="Porins"/>
    <property type="match status" value="1"/>
</dbReference>
<keyword evidence="4" id="KW-1185">Reference proteome</keyword>
<organism evidence="3 4">
    <name type="scientific">Flavisolibacter tropicus</name>
    <dbReference type="NCBI Taxonomy" id="1492898"/>
    <lineage>
        <taxon>Bacteria</taxon>
        <taxon>Pseudomonadati</taxon>
        <taxon>Bacteroidota</taxon>
        <taxon>Chitinophagia</taxon>
        <taxon>Chitinophagales</taxon>
        <taxon>Chitinophagaceae</taxon>
        <taxon>Flavisolibacter</taxon>
    </lineage>
</organism>
<dbReference type="Proteomes" id="UP000077177">
    <property type="component" value="Chromosome"/>
</dbReference>
<protein>
    <recommendedName>
        <fullName evidence="2">Outer membrane protein beta-barrel domain-containing protein</fullName>
    </recommendedName>
</protein>
<dbReference type="InterPro" id="IPR037066">
    <property type="entry name" value="Plug_dom_sf"/>
</dbReference>
<dbReference type="Gene3D" id="2.170.130.10">
    <property type="entry name" value="TonB-dependent receptor, plug domain"/>
    <property type="match status" value="1"/>
</dbReference>
<gene>
    <name evidence="3" type="ORF">SY85_16495</name>
</gene>
<keyword evidence="1" id="KW-0732">Signal</keyword>
<dbReference type="RefSeq" id="WP_066405987.1">
    <property type="nucleotide sequence ID" value="NZ_CP011390.1"/>
</dbReference>
<dbReference type="STRING" id="1492898.SY85_16495"/>
<feature type="signal peptide" evidence="1">
    <location>
        <begin position="1"/>
        <end position="18"/>
    </location>
</feature>
<evidence type="ECO:0000256" key="1">
    <source>
        <dbReference type="SAM" id="SignalP"/>
    </source>
</evidence>
<sequence>MKNWLLFLLIGITTTASAQKVPGVVKGHLQDPSGEALPDATVSIMAAKDSALISFSLTSNSGFFEIKNIDSGSYYLLVSYQGYETLKKPFGITAEKPLVDMQAVTMIIANVKTLQEVVVTDVTPIKIKGDTVSFNANAFKTKPNATVEDLLKKLPGVQVEKDGTVKAQGENVQKVYVDGKEFFGNDPKMATRNLTADMIESVDLYDDMSEQSKFNKIDDGSRTRAINLKLKKDKKKGVFGRATVGYGTDDRYNMGVTANMFKAATQVSVIAKANSTNNSDFTVSDMLGMSGGGFGGGGRMVMMGGPGMNFGGGNSGGSTTPGINNIYSGGVNYRDVWGSKVNVASSYNFDNTKTQNLRNTYRQTFLTDSSINSNQLSLSKTTNGNHRFNMKLEYNIDSLNSIVYTPTVTVQNNTSYNDDSTLQMVQKGSDAYMLNNVHNIRENEGKGVRLGNNLIWRRKFNKPMRTLSVNLSNTYNTNDRDGYLINNSNYFNDAGAKTRAGLSRQQNINDNKSNSLAATISYTEPLARNKVLEFNYGYTRNANESDRRTYDLNPLTGAYDLENVGLTNHFESLNESNRLGTNFRVVNKKYNYQLGMAVQNTLLANDNLSKRTETSQRFTNLFPTFNFNYQFARSRSLRFSYRGRTNQPSISQLQEIEDSSSLPVIRNGNAGLDQEFSNNVTLTYNFFDMIKFRNLFAMISYNNTYNRIVDHVTYLPGGIQYIRPTNMNGTYNVTGSLNFGLPIKRMQGGNFNTTTRLTYARNGNVITTENNSIKNTINNYSKNLTLGEDLRLSYNYKEKLDLGINTSINYTSAKYTFRTQQNSNTSYFTQVYSTDATYTFSKGLILSTDFDYTINPSQGANIDRDFAMWNASIAQQFLKNKRGELKLSVFDILSQNRSFNRTVEANYIEDVRNTILQRYFLLSFTYNLNRMGGRSMPGGGRGGDRIMIR</sequence>
<proteinExistence type="predicted"/>
<evidence type="ECO:0000313" key="4">
    <source>
        <dbReference type="Proteomes" id="UP000077177"/>
    </source>
</evidence>
<dbReference type="Pfam" id="PF14905">
    <property type="entry name" value="OMP_b-brl_3"/>
    <property type="match status" value="1"/>
</dbReference>
<name>A0A172TYJ4_9BACT</name>
<evidence type="ECO:0000259" key="2">
    <source>
        <dbReference type="Pfam" id="PF14905"/>
    </source>
</evidence>
<accession>A0A172TYJ4</accession>
<dbReference type="OrthoDB" id="606930at2"/>
<dbReference type="InterPro" id="IPR008969">
    <property type="entry name" value="CarboxyPept-like_regulatory"/>
</dbReference>
<dbReference type="EMBL" id="CP011390">
    <property type="protein sequence ID" value="ANE51853.1"/>
    <property type="molecule type" value="Genomic_DNA"/>
</dbReference>
<dbReference type="PATRIC" id="fig|1492898.3.peg.3589"/>
<dbReference type="SUPFAM" id="SSF49464">
    <property type="entry name" value="Carboxypeptidase regulatory domain-like"/>
    <property type="match status" value="1"/>
</dbReference>
<feature type="domain" description="Outer membrane protein beta-barrel" evidence="2">
    <location>
        <begin position="458"/>
        <end position="759"/>
    </location>
</feature>
<reference evidence="4" key="1">
    <citation type="submission" date="2015-01" db="EMBL/GenBank/DDBJ databases">
        <title>Flavisolibacter sp./LCS9/ whole genome sequencing.</title>
        <authorList>
            <person name="Kim M.K."/>
            <person name="Srinivasan S."/>
            <person name="Lee J.-J."/>
        </authorList>
    </citation>
    <scope>NUCLEOTIDE SEQUENCE [LARGE SCALE GENOMIC DNA]</scope>
    <source>
        <strain evidence="4">LCS9</strain>
    </source>
</reference>
<reference evidence="3 4" key="2">
    <citation type="journal article" date="2016" name="Int. J. Syst. Evol. Microbiol.">
        <title>Flavisolibacter tropicus sp. nov., isolated from tropical soil.</title>
        <authorList>
            <person name="Lee J.J."/>
            <person name="Kang M.S."/>
            <person name="Kim G.S."/>
            <person name="Lee C.S."/>
            <person name="Lim S."/>
            <person name="Lee J."/>
            <person name="Roh S.H."/>
            <person name="Kang H."/>
            <person name="Ha J.M."/>
            <person name="Bae S."/>
            <person name="Jung H.Y."/>
            <person name="Kim M.K."/>
        </authorList>
    </citation>
    <scope>NUCLEOTIDE SEQUENCE [LARGE SCALE GENOMIC DNA]</scope>
    <source>
        <strain evidence="3 4">LCS9</strain>
    </source>
</reference>
<evidence type="ECO:0000313" key="3">
    <source>
        <dbReference type="EMBL" id="ANE51853.1"/>
    </source>
</evidence>
<dbReference type="AlphaFoldDB" id="A0A172TYJ4"/>